<dbReference type="InterPro" id="IPR020846">
    <property type="entry name" value="MFS_dom"/>
</dbReference>
<name>A0ABR4FIA3_9EURO</name>
<evidence type="ECO:0000256" key="6">
    <source>
        <dbReference type="SAM" id="Phobius"/>
    </source>
</evidence>
<evidence type="ECO:0000313" key="9">
    <source>
        <dbReference type="Proteomes" id="UP001610563"/>
    </source>
</evidence>
<evidence type="ECO:0000259" key="7">
    <source>
        <dbReference type="PROSITE" id="PS50850"/>
    </source>
</evidence>
<feature type="transmembrane region" description="Helical" evidence="6">
    <location>
        <begin position="104"/>
        <end position="123"/>
    </location>
</feature>
<organism evidence="8 9">
    <name type="scientific">Aspergillus keveii</name>
    <dbReference type="NCBI Taxonomy" id="714993"/>
    <lineage>
        <taxon>Eukaryota</taxon>
        <taxon>Fungi</taxon>
        <taxon>Dikarya</taxon>
        <taxon>Ascomycota</taxon>
        <taxon>Pezizomycotina</taxon>
        <taxon>Eurotiomycetes</taxon>
        <taxon>Eurotiomycetidae</taxon>
        <taxon>Eurotiales</taxon>
        <taxon>Aspergillaceae</taxon>
        <taxon>Aspergillus</taxon>
        <taxon>Aspergillus subgen. Nidulantes</taxon>
    </lineage>
</organism>
<keyword evidence="5 6" id="KW-0472">Membrane</keyword>
<dbReference type="PANTHER" id="PTHR43791">
    <property type="entry name" value="PERMEASE-RELATED"/>
    <property type="match status" value="1"/>
</dbReference>
<evidence type="ECO:0000256" key="5">
    <source>
        <dbReference type="ARBA" id="ARBA00023136"/>
    </source>
</evidence>
<feature type="transmembrane region" description="Helical" evidence="6">
    <location>
        <begin position="265"/>
        <end position="287"/>
    </location>
</feature>
<protein>
    <submittedName>
        <fullName evidence="8">Major facilitator superfamily domain-containing protein</fullName>
    </submittedName>
</protein>
<feature type="transmembrane region" description="Helical" evidence="6">
    <location>
        <begin position="71"/>
        <end position="92"/>
    </location>
</feature>
<evidence type="ECO:0000313" key="8">
    <source>
        <dbReference type="EMBL" id="KAL2782977.1"/>
    </source>
</evidence>
<feature type="transmembrane region" description="Helical" evidence="6">
    <location>
        <begin position="356"/>
        <end position="378"/>
    </location>
</feature>
<keyword evidence="9" id="KW-1185">Reference proteome</keyword>
<reference evidence="8 9" key="1">
    <citation type="submission" date="2024-07" db="EMBL/GenBank/DDBJ databases">
        <title>Section-level genome sequencing and comparative genomics of Aspergillus sections Usti and Cavernicolus.</title>
        <authorList>
            <consortium name="Lawrence Berkeley National Laboratory"/>
            <person name="Nybo J.L."/>
            <person name="Vesth T.C."/>
            <person name="Theobald S."/>
            <person name="Frisvad J.C."/>
            <person name="Larsen T.O."/>
            <person name="Kjaerboelling I."/>
            <person name="Rothschild-Mancinelli K."/>
            <person name="Lyhne E.K."/>
            <person name="Kogle M.E."/>
            <person name="Barry K."/>
            <person name="Clum A."/>
            <person name="Na H."/>
            <person name="Ledsgaard L."/>
            <person name="Lin J."/>
            <person name="Lipzen A."/>
            <person name="Kuo A."/>
            <person name="Riley R."/>
            <person name="Mondo S."/>
            <person name="Labutti K."/>
            <person name="Haridas S."/>
            <person name="Pangalinan J."/>
            <person name="Salamov A.A."/>
            <person name="Simmons B.A."/>
            <person name="Magnuson J.K."/>
            <person name="Chen J."/>
            <person name="Drula E."/>
            <person name="Henrissat B."/>
            <person name="Wiebenga A."/>
            <person name="Lubbers R.J."/>
            <person name="Gomes A.C."/>
            <person name="Makela M.R."/>
            <person name="Stajich J."/>
            <person name="Grigoriev I.V."/>
            <person name="Mortensen U.H."/>
            <person name="De Vries R.P."/>
            <person name="Baker S.E."/>
            <person name="Andersen M.R."/>
        </authorList>
    </citation>
    <scope>NUCLEOTIDE SEQUENCE [LARGE SCALE GENOMIC DNA]</scope>
    <source>
        <strain evidence="8 9">CBS 209.92</strain>
    </source>
</reference>
<evidence type="ECO:0000256" key="1">
    <source>
        <dbReference type="ARBA" id="ARBA00004141"/>
    </source>
</evidence>
<evidence type="ECO:0000256" key="2">
    <source>
        <dbReference type="ARBA" id="ARBA00022448"/>
    </source>
</evidence>
<keyword evidence="2" id="KW-0813">Transport</keyword>
<proteinExistence type="predicted"/>
<dbReference type="SUPFAM" id="SSF103473">
    <property type="entry name" value="MFS general substrate transporter"/>
    <property type="match status" value="1"/>
</dbReference>
<keyword evidence="3 6" id="KW-0812">Transmembrane</keyword>
<comment type="caution">
    <text evidence="8">The sequence shown here is derived from an EMBL/GenBank/DDBJ whole genome shotgun (WGS) entry which is preliminary data.</text>
</comment>
<dbReference type="PANTHER" id="PTHR43791:SF53">
    <property type="entry name" value="MAJOR FACILITATOR SUPERFAMILY (MFS) PROFILE DOMAIN-CONTAINING PROTEIN"/>
    <property type="match status" value="1"/>
</dbReference>
<gene>
    <name evidence="8" type="ORF">BJX66DRAFT_330919</name>
</gene>
<dbReference type="InterPro" id="IPR011701">
    <property type="entry name" value="MFS"/>
</dbReference>
<dbReference type="Gene3D" id="1.20.1250.20">
    <property type="entry name" value="MFS general substrate transporter like domains"/>
    <property type="match status" value="2"/>
</dbReference>
<dbReference type="InterPro" id="IPR036259">
    <property type="entry name" value="MFS_trans_sf"/>
</dbReference>
<evidence type="ECO:0000256" key="3">
    <source>
        <dbReference type="ARBA" id="ARBA00022692"/>
    </source>
</evidence>
<dbReference type="EMBL" id="JBFTWV010000288">
    <property type="protein sequence ID" value="KAL2782977.1"/>
    <property type="molecule type" value="Genomic_DNA"/>
</dbReference>
<evidence type="ECO:0000256" key="4">
    <source>
        <dbReference type="ARBA" id="ARBA00022989"/>
    </source>
</evidence>
<feature type="transmembrane region" description="Helical" evidence="6">
    <location>
        <begin position="34"/>
        <end position="51"/>
    </location>
</feature>
<feature type="transmembrane region" description="Helical" evidence="6">
    <location>
        <begin position="200"/>
        <end position="219"/>
    </location>
</feature>
<comment type="subcellular location">
    <subcellularLocation>
        <location evidence="1">Membrane</location>
        <topology evidence="1">Multi-pass membrane protein</topology>
    </subcellularLocation>
</comment>
<feature type="domain" description="Major facilitator superfamily (MFS) profile" evidence="7">
    <location>
        <begin position="38"/>
        <end position="451"/>
    </location>
</feature>
<dbReference type="Pfam" id="PF07690">
    <property type="entry name" value="MFS_1"/>
    <property type="match status" value="1"/>
</dbReference>
<feature type="transmembrane region" description="Helical" evidence="6">
    <location>
        <begin position="129"/>
        <end position="152"/>
    </location>
</feature>
<feature type="transmembrane region" description="Helical" evidence="6">
    <location>
        <begin position="424"/>
        <end position="444"/>
    </location>
</feature>
<sequence length="482" mass="52968">MEEKPTFASTNHQEDVDEESLANQALAASAQRKLDFRLMPILTLVYLFAFIDRSNAGNARVLGMTDDLHLAAYRFNIALSAFYVPYILFEIPANIMCKIVGPKIWIPFLTFSFGVIVMSMASVQSYHGFLAARTCLGFAEAGIMPGITYCLSCFYRRRELVSRIGIYSSVASLSGAFGGLLATAFAKVPAWGIMHSWRNIFFFEGIISMLIAGLAFFFIPASVEKAPFLTPAEKQVISRWLARDLGAGHAEDPVLRYLRRAVLNLNTILIAVASLCSLLTMNSMALFMPSILTTMGYSGIHSQLLSVPPYCWAAIVCVTVTTLSGRTHKRGVWIVALMPVTATGFILLLTSTRTTVRYFAIFLCLTGAFTVSPMFVAWCMDNTSGRMTRAIAAGAVVGFGNIGGLIAAWAYVLPDAPRYIKGHALNLGFSAFCVVVVCGAMWNLHRENRLKAAGRREDRVAGKSPEEIRDLGHTHSEFYFTL</sequence>
<feature type="transmembrane region" description="Helical" evidence="6">
    <location>
        <begin position="307"/>
        <end position="325"/>
    </location>
</feature>
<feature type="transmembrane region" description="Helical" evidence="6">
    <location>
        <begin position="390"/>
        <end position="412"/>
    </location>
</feature>
<dbReference type="PROSITE" id="PS50850">
    <property type="entry name" value="MFS"/>
    <property type="match status" value="1"/>
</dbReference>
<keyword evidence="4 6" id="KW-1133">Transmembrane helix</keyword>
<accession>A0ABR4FIA3</accession>
<feature type="transmembrane region" description="Helical" evidence="6">
    <location>
        <begin position="332"/>
        <end position="350"/>
    </location>
</feature>
<feature type="transmembrane region" description="Helical" evidence="6">
    <location>
        <begin position="164"/>
        <end position="188"/>
    </location>
</feature>
<dbReference type="Proteomes" id="UP001610563">
    <property type="component" value="Unassembled WGS sequence"/>
</dbReference>